<accession>A0ABR1LS80</accession>
<proteinExistence type="predicted"/>
<protein>
    <submittedName>
        <fullName evidence="3">P-loop containing nucleoside triphosphate hydrolase protein</fullName>
    </submittedName>
</protein>
<dbReference type="InterPro" id="IPR054289">
    <property type="entry name" value="DUF7025"/>
</dbReference>
<dbReference type="PANTHER" id="PTHR46411">
    <property type="entry name" value="FAMILY ATPASE, PUTATIVE-RELATED"/>
    <property type="match status" value="1"/>
</dbReference>
<dbReference type="Proteomes" id="UP001360953">
    <property type="component" value="Unassembled WGS sequence"/>
</dbReference>
<dbReference type="Pfam" id="PF00004">
    <property type="entry name" value="AAA"/>
    <property type="match status" value="1"/>
</dbReference>
<comment type="caution">
    <text evidence="3">The sequence shown here is derived from an EMBL/GenBank/DDBJ whole genome shotgun (WGS) entry which is preliminary data.</text>
</comment>
<dbReference type="InterPro" id="IPR003593">
    <property type="entry name" value="AAA+_ATPase"/>
</dbReference>
<dbReference type="InterPro" id="IPR003959">
    <property type="entry name" value="ATPase_AAA_core"/>
</dbReference>
<feature type="compositionally biased region" description="Acidic residues" evidence="1">
    <location>
        <begin position="371"/>
        <end position="392"/>
    </location>
</feature>
<dbReference type="CDD" id="cd19481">
    <property type="entry name" value="RecA-like_protease"/>
    <property type="match status" value="1"/>
</dbReference>
<dbReference type="Pfam" id="PF22942">
    <property type="entry name" value="DUF7025"/>
    <property type="match status" value="1"/>
</dbReference>
<dbReference type="EMBL" id="JBBPEH010000006">
    <property type="protein sequence ID" value="KAK7537406.1"/>
    <property type="molecule type" value="Genomic_DNA"/>
</dbReference>
<reference evidence="3 4" key="1">
    <citation type="submission" date="2024-04" db="EMBL/GenBank/DDBJ databases">
        <title>Phyllosticta paracitricarpa is synonymous to the EU quarantine fungus P. citricarpa based on phylogenomic analyses.</title>
        <authorList>
            <consortium name="Lawrence Berkeley National Laboratory"/>
            <person name="Van ingen-buijs V.A."/>
            <person name="Van westerhoven A.C."/>
            <person name="Haridas S."/>
            <person name="Skiadas P."/>
            <person name="Martin F."/>
            <person name="Groenewald J.Z."/>
            <person name="Crous P.W."/>
            <person name="Seidl M.F."/>
        </authorList>
    </citation>
    <scope>NUCLEOTIDE SEQUENCE [LARGE SCALE GENOMIC DNA]</scope>
    <source>
        <strain evidence="3 4">CPC 17464</strain>
    </source>
</reference>
<dbReference type="InterPro" id="IPR027417">
    <property type="entry name" value="P-loop_NTPase"/>
</dbReference>
<sequence>MPFPSTSNGDRANNKTETLESSLIGKESGIKNLYSGKEDKRGKFDWQDTLPEDIGEPVENAETAKWAIVARKVRVYNDPRRVLKLHSVVIQSPLLKKLLQKVLHGYPGVTLTLKRPEFDGLFKPFIHRWSELMSAIDELDPESEDENERTTREHSQLLKELLESEFKEIIEATADMRLNNVTTFEHLWTLFQPGDLIYCRLHGQDAAMKMGSCLYAKDENGNPYLRMYCSNVEWDGNRFGSSPKNMRIPVFSGTRPITDLPCYPVGFHHDPEGLCSKLLDRGAKFETLAGCHYKAYQGMAWKENHVERKKDKYSIKGRVMIDTHGWNRFVPEEAVFTTPLSSTAEGSLAPRAGTDLVKWLSMRSTGVEHVTEEDLGTDDGMPDGGDFAEEESRDAKRASLTEEQKLIASPIVRGYSLQTKQWLKFFVNSVKEIEWQVDAFESLVLPSNQKELILGFTEAQRKHVDAFDDVIEGKGRGIILLLCGPPGVGKTLTAESVAEEMRAPLFMMSAGDLSMDRMSTEAKLQRILEMCTRWDAVLLIDEADIFLEERSLHELERNKLVTIFLRLLEYYEGIMFLTTNRVKTFDPAFQSRIHISIEYPELSMESRRKVWDNFLAQSSRPHDITDRQLHSLSLMNMNGRQIKNVLKTAQLLASRKETDLSYSHVMQVLEVTQHLHNANMETERTRSSIFC</sequence>
<feature type="region of interest" description="Disordered" evidence="1">
    <location>
        <begin position="370"/>
        <end position="394"/>
    </location>
</feature>
<evidence type="ECO:0000313" key="3">
    <source>
        <dbReference type="EMBL" id="KAK7537406.1"/>
    </source>
</evidence>
<feature type="compositionally biased region" description="Polar residues" evidence="1">
    <location>
        <begin position="1"/>
        <end position="11"/>
    </location>
</feature>
<evidence type="ECO:0000256" key="1">
    <source>
        <dbReference type="SAM" id="MobiDB-lite"/>
    </source>
</evidence>
<gene>
    <name evidence="3" type="ORF">J3D65DRAFT_553053</name>
</gene>
<name>A0ABR1LS80_9PEZI</name>
<evidence type="ECO:0000259" key="2">
    <source>
        <dbReference type="SMART" id="SM00382"/>
    </source>
</evidence>
<dbReference type="SUPFAM" id="SSF52540">
    <property type="entry name" value="P-loop containing nucleoside triphosphate hydrolases"/>
    <property type="match status" value="1"/>
</dbReference>
<dbReference type="Gene3D" id="3.40.50.300">
    <property type="entry name" value="P-loop containing nucleotide triphosphate hydrolases"/>
    <property type="match status" value="1"/>
</dbReference>
<keyword evidence="4" id="KW-1185">Reference proteome</keyword>
<dbReference type="GO" id="GO:0016787">
    <property type="term" value="F:hydrolase activity"/>
    <property type="evidence" value="ECO:0007669"/>
    <property type="project" value="UniProtKB-KW"/>
</dbReference>
<dbReference type="SMART" id="SM00382">
    <property type="entry name" value="AAA"/>
    <property type="match status" value="1"/>
</dbReference>
<dbReference type="GeneID" id="92030014"/>
<feature type="domain" description="AAA+ ATPase" evidence="2">
    <location>
        <begin position="476"/>
        <end position="601"/>
    </location>
</feature>
<dbReference type="RefSeq" id="XP_066655557.1">
    <property type="nucleotide sequence ID" value="XM_066797108.1"/>
</dbReference>
<feature type="region of interest" description="Disordered" evidence="1">
    <location>
        <begin position="1"/>
        <end position="23"/>
    </location>
</feature>
<keyword evidence="3" id="KW-0378">Hydrolase</keyword>
<dbReference type="PANTHER" id="PTHR46411:SF3">
    <property type="entry name" value="AAA+ ATPASE DOMAIN-CONTAINING PROTEIN"/>
    <property type="match status" value="1"/>
</dbReference>
<organism evidence="3 4">
    <name type="scientific">Phyllosticta citribraziliensis</name>
    <dbReference type="NCBI Taxonomy" id="989973"/>
    <lineage>
        <taxon>Eukaryota</taxon>
        <taxon>Fungi</taxon>
        <taxon>Dikarya</taxon>
        <taxon>Ascomycota</taxon>
        <taxon>Pezizomycotina</taxon>
        <taxon>Dothideomycetes</taxon>
        <taxon>Dothideomycetes incertae sedis</taxon>
        <taxon>Botryosphaeriales</taxon>
        <taxon>Phyllostictaceae</taxon>
        <taxon>Phyllosticta</taxon>
    </lineage>
</organism>
<evidence type="ECO:0000313" key="4">
    <source>
        <dbReference type="Proteomes" id="UP001360953"/>
    </source>
</evidence>